<sequence>MSSTINISSQNIAGDCNLKCAYSYDYHNSSITANNGGFSINLTYDKANISPVIYNTNKYEVAYIIICCPSIHLFNGNQTNAEIIIQHRPVVSGPPLWVGIPIIASGDSTSASTLLSQIITAVSSNAPATGESTNLNISNFNLNNFIPAKKPLYSYTQGPINWIVFGKENAIGLSQDSLNTLAKVIKPLPGVQAPAGPLVFYNASGATKGLAGGDQIYIDCQPVTTSDEQIDVTTSKSSTSFDLNNPTTILILQILISCILFFLLLFGIHYGLKYISNVNIALPKMGKTS</sequence>
<keyword evidence="1" id="KW-0812">Transmembrane</keyword>
<keyword evidence="1" id="KW-1133">Transmembrane helix</keyword>
<dbReference type="AlphaFoldDB" id="A0A6C0DSI5"/>
<accession>A0A6C0DSI5</accession>
<organism evidence="2">
    <name type="scientific">viral metagenome</name>
    <dbReference type="NCBI Taxonomy" id="1070528"/>
    <lineage>
        <taxon>unclassified sequences</taxon>
        <taxon>metagenomes</taxon>
        <taxon>organismal metagenomes</taxon>
    </lineage>
</organism>
<protein>
    <submittedName>
        <fullName evidence="2">Uncharacterized protein</fullName>
    </submittedName>
</protein>
<dbReference type="EMBL" id="MN739669">
    <property type="protein sequence ID" value="QHT19767.1"/>
    <property type="molecule type" value="Genomic_DNA"/>
</dbReference>
<proteinExistence type="predicted"/>
<dbReference type="Gene3D" id="3.10.200.10">
    <property type="entry name" value="Alpha carbonic anhydrase"/>
    <property type="match status" value="1"/>
</dbReference>
<keyword evidence="1" id="KW-0472">Membrane</keyword>
<reference evidence="2" key="1">
    <citation type="journal article" date="2020" name="Nature">
        <title>Giant virus diversity and host interactions through global metagenomics.</title>
        <authorList>
            <person name="Schulz F."/>
            <person name="Roux S."/>
            <person name="Paez-Espino D."/>
            <person name="Jungbluth S."/>
            <person name="Walsh D.A."/>
            <person name="Denef V.J."/>
            <person name="McMahon K.D."/>
            <person name="Konstantinidis K.T."/>
            <person name="Eloe-Fadrosh E.A."/>
            <person name="Kyrpides N.C."/>
            <person name="Woyke T."/>
        </authorList>
    </citation>
    <scope>NUCLEOTIDE SEQUENCE</scope>
    <source>
        <strain evidence="2">GVMAG-M-3300023174-5</strain>
    </source>
</reference>
<evidence type="ECO:0000313" key="2">
    <source>
        <dbReference type="EMBL" id="QHT19767.1"/>
    </source>
</evidence>
<evidence type="ECO:0000256" key="1">
    <source>
        <dbReference type="SAM" id="Phobius"/>
    </source>
</evidence>
<feature type="transmembrane region" description="Helical" evidence="1">
    <location>
        <begin position="250"/>
        <end position="272"/>
    </location>
</feature>
<dbReference type="InterPro" id="IPR036398">
    <property type="entry name" value="CA_dom_sf"/>
</dbReference>
<name>A0A6C0DSI5_9ZZZZ</name>
<dbReference type="SUPFAM" id="SSF51069">
    <property type="entry name" value="Carbonic anhydrase"/>
    <property type="match status" value="1"/>
</dbReference>